<dbReference type="Proteomes" id="UP001562354">
    <property type="component" value="Unassembled WGS sequence"/>
</dbReference>
<evidence type="ECO:0008006" key="4">
    <source>
        <dbReference type="Google" id="ProtNLM"/>
    </source>
</evidence>
<dbReference type="RefSeq" id="XP_069199680.1">
    <property type="nucleotide sequence ID" value="XM_069346804.1"/>
</dbReference>
<dbReference type="Pfam" id="PF05508">
    <property type="entry name" value="Ran-binding"/>
    <property type="match status" value="1"/>
</dbReference>
<protein>
    <recommendedName>
        <fullName evidence="4">Ran-binding-domain-containing protein</fullName>
    </recommendedName>
</protein>
<feature type="region of interest" description="Disordered" evidence="1">
    <location>
        <begin position="607"/>
        <end position="627"/>
    </location>
</feature>
<evidence type="ECO:0000256" key="1">
    <source>
        <dbReference type="SAM" id="MobiDB-lite"/>
    </source>
</evidence>
<feature type="compositionally biased region" description="Acidic residues" evidence="1">
    <location>
        <begin position="465"/>
        <end position="477"/>
    </location>
</feature>
<dbReference type="GeneID" id="95980496"/>
<feature type="compositionally biased region" description="Low complexity" evidence="1">
    <location>
        <begin position="668"/>
        <end position="702"/>
    </location>
</feature>
<name>A0ABR3PB66_9PEZI</name>
<feature type="region of interest" description="Disordered" evidence="1">
    <location>
        <begin position="386"/>
        <end position="409"/>
    </location>
</feature>
<dbReference type="PANTHER" id="PTHR31010">
    <property type="entry name" value="RAN-SPECIFIC GTPASE-ACTIVATING PROTEIN 30-RELATED"/>
    <property type="match status" value="1"/>
</dbReference>
<dbReference type="PANTHER" id="PTHR31010:SF2">
    <property type="entry name" value="RAN-SPECIFIC GTPASE-ACTIVATING PROTEIN 30"/>
    <property type="match status" value="1"/>
</dbReference>
<sequence>MDAILGKITSQAVNYAIRSGVALTSTYAIKQCSRLIKEAPRGSDREQLLALQVRLESKIRIISPAIDMIELIAARGNTSLESAVSLTKDIRWEIQGLGIRLSKAANEEELLRRRSKRAKSREQNELELKLIISDVRKLLDRIEDAVPLINLAITTSGVNLSTNLPATVSPSRLLQASTFLTSADSLYSNNPGEYVQVGPSYTLSIYMLFAGHASRPHDEESIRETTWKEVVHKAHVKLVRVPLKGLYHLPGEQTAGDEEKNSGVPESFPEDGTSLEFAYQLMMVEDLEDGRVHTFEKDEPQPGPFDDIAVAGIRDVVPIHQVSKIFYADTGKILNIGTEGEVNNPILLIKRDVHAEPPRRMMERRESVYSQRSDELEQSFADVQVHAESHSDAGDTADHSHNSDEEFDDQAELDAQIFRESAPVTPSDENPAVNEMPHAVDDSSAHWRLPADLDPEWIAFEVFTEEVDSDEEEESEESTTWARSSRRESLDPSISNAFANLNLRSSSPAAYAGTSINGSVRKHSMLAPSGPVKTSLSLLEMLIRLTALQQFRQASHLTIEDELLNFFLEDSATTGAGANVEYRQRIRRDARRRVGFDPYDESPIKRRGEEYLAHPRSTTDGWGEGAMEGSYREGSYREGSYFNDEGRYTTPDHIRQSVEYPRYESAGRSPSVRPSSPSPQLGRPPISSARSSPAAVRSSNSRQSMATPPSSTNKGRRMVLRSQAEQRHRSPLTKEMVTRGSDSALGTSPGDEVDAKDGVE</sequence>
<feature type="compositionally biased region" description="Polar residues" evidence="1">
    <location>
        <begin position="703"/>
        <end position="713"/>
    </location>
</feature>
<proteinExistence type="predicted"/>
<feature type="region of interest" description="Disordered" evidence="1">
    <location>
        <begin position="465"/>
        <end position="487"/>
    </location>
</feature>
<gene>
    <name evidence="2" type="ORF">AAFC00_006797</name>
</gene>
<accession>A0ABR3PB66</accession>
<evidence type="ECO:0000313" key="2">
    <source>
        <dbReference type="EMBL" id="KAL1303405.1"/>
    </source>
</evidence>
<feature type="region of interest" description="Disordered" evidence="1">
    <location>
        <begin position="660"/>
        <end position="760"/>
    </location>
</feature>
<dbReference type="EMBL" id="JBFMKM010000010">
    <property type="protein sequence ID" value="KAL1303405.1"/>
    <property type="molecule type" value="Genomic_DNA"/>
</dbReference>
<organism evidence="2 3">
    <name type="scientific">Neodothiora populina</name>
    <dbReference type="NCBI Taxonomy" id="2781224"/>
    <lineage>
        <taxon>Eukaryota</taxon>
        <taxon>Fungi</taxon>
        <taxon>Dikarya</taxon>
        <taxon>Ascomycota</taxon>
        <taxon>Pezizomycotina</taxon>
        <taxon>Dothideomycetes</taxon>
        <taxon>Dothideomycetidae</taxon>
        <taxon>Dothideales</taxon>
        <taxon>Dothioraceae</taxon>
        <taxon>Neodothiora</taxon>
    </lineage>
</organism>
<feature type="compositionally biased region" description="Basic and acidic residues" evidence="1">
    <location>
        <begin position="386"/>
        <end position="404"/>
    </location>
</feature>
<evidence type="ECO:0000313" key="3">
    <source>
        <dbReference type="Proteomes" id="UP001562354"/>
    </source>
</evidence>
<keyword evidence="3" id="KW-1185">Reference proteome</keyword>
<dbReference type="InterPro" id="IPR008812">
    <property type="entry name" value="Ran_GTP-bd-rel"/>
</dbReference>
<feature type="region of interest" description="Disordered" evidence="1">
    <location>
        <begin position="250"/>
        <end position="269"/>
    </location>
</feature>
<comment type="caution">
    <text evidence="2">The sequence shown here is derived from an EMBL/GenBank/DDBJ whole genome shotgun (WGS) entry which is preliminary data.</text>
</comment>
<reference evidence="2 3" key="1">
    <citation type="submission" date="2024-07" db="EMBL/GenBank/DDBJ databases">
        <title>Draft sequence of the Neodothiora populina.</title>
        <authorList>
            <person name="Drown D.D."/>
            <person name="Schuette U.S."/>
            <person name="Buechlein A.B."/>
            <person name="Rusch D.R."/>
            <person name="Winton L.W."/>
            <person name="Adams G.A."/>
        </authorList>
    </citation>
    <scope>NUCLEOTIDE SEQUENCE [LARGE SCALE GENOMIC DNA]</scope>
    <source>
        <strain evidence="2 3">CPC 39397</strain>
    </source>
</reference>